<dbReference type="Proteomes" id="UP000000305">
    <property type="component" value="Unassembled WGS sequence"/>
</dbReference>
<dbReference type="HOGENOM" id="CLU_850628_0_0_1"/>
<name>E9GBW3_DAPPU</name>
<dbReference type="PROSITE" id="PS50297">
    <property type="entry name" value="ANK_REP_REGION"/>
    <property type="match status" value="2"/>
</dbReference>
<evidence type="ECO:0000256" key="1">
    <source>
        <dbReference type="PROSITE-ProRule" id="PRU00023"/>
    </source>
</evidence>
<proteinExistence type="predicted"/>
<dbReference type="KEGG" id="dpx:DAPPUDRAFT_100990"/>
<dbReference type="STRING" id="6669.E9GBW3"/>
<sequence>MKNIHGLSERIANRLKEKGFARVEEKIFQAGLLDECTGGKATGHSLGNNNYKNENETESLEKAALYKVVVDSDEDKTLSSLLIKKGAELDKGKCDEMHLASRYAEMKGIVDNLLGTVLHGTTAPNCTSDDNNENMAKEVLEEAFIHSDVEKVRILIEMGADLSKTTWGGGRNALHAASIGAKTTEILDVILATGEFDINVAKNEETTELIDVILDTEQCNINPVDSDGRTPLHYAIKRPDPVTINARRLIKMGADPGIADENGVTPLHMAARNAESMDLIELLLNTEAVDVNCVDKQGQTPLACARDNTHGLADRIIARLREYDDME</sequence>
<dbReference type="InterPro" id="IPR036770">
    <property type="entry name" value="Ankyrin_rpt-contain_sf"/>
</dbReference>
<keyword evidence="3" id="KW-1185">Reference proteome</keyword>
<evidence type="ECO:0000313" key="2">
    <source>
        <dbReference type="EMBL" id="EFX83086.1"/>
    </source>
</evidence>
<dbReference type="Gene3D" id="1.25.40.20">
    <property type="entry name" value="Ankyrin repeat-containing domain"/>
    <property type="match status" value="2"/>
</dbReference>
<dbReference type="AlphaFoldDB" id="E9GBW3"/>
<dbReference type="Pfam" id="PF12796">
    <property type="entry name" value="Ank_2"/>
    <property type="match status" value="1"/>
</dbReference>
<feature type="repeat" description="ANK" evidence="1">
    <location>
        <begin position="262"/>
        <end position="288"/>
    </location>
</feature>
<evidence type="ECO:0000313" key="3">
    <source>
        <dbReference type="Proteomes" id="UP000000305"/>
    </source>
</evidence>
<protein>
    <submittedName>
        <fullName evidence="2">Uncharacterized protein</fullName>
    </submittedName>
</protein>
<dbReference type="OrthoDB" id="6358812at2759"/>
<dbReference type="PhylomeDB" id="E9GBW3"/>
<gene>
    <name evidence="2" type="ORF">DAPPUDRAFT_100990</name>
</gene>
<dbReference type="EMBL" id="GL732538">
    <property type="protein sequence ID" value="EFX83086.1"/>
    <property type="molecule type" value="Genomic_DNA"/>
</dbReference>
<dbReference type="PROSITE" id="PS50088">
    <property type="entry name" value="ANK_REPEAT"/>
    <property type="match status" value="2"/>
</dbReference>
<feature type="repeat" description="ANK" evidence="1">
    <location>
        <begin position="227"/>
        <end position="261"/>
    </location>
</feature>
<dbReference type="SUPFAM" id="SSF48403">
    <property type="entry name" value="Ankyrin repeat"/>
    <property type="match status" value="1"/>
</dbReference>
<organism evidence="2 3">
    <name type="scientific">Daphnia pulex</name>
    <name type="common">Water flea</name>
    <dbReference type="NCBI Taxonomy" id="6669"/>
    <lineage>
        <taxon>Eukaryota</taxon>
        <taxon>Metazoa</taxon>
        <taxon>Ecdysozoa</taxon>
        <taxon>Arthropoda</taxon>
        <taxon>Crustacea</taxon>
        <taxon>Branchiopoda</taxon>
        <taxon>Diplostraca</taxon>
        <taxon>Cladocera</taxon>
        <taxon>Anomopoda</taxon>
        <taxon>Daphniidae</taxon>
        <taxon>Daphnia</taxon>
    </lineage>
</organism>
<dbReference type="SMART" id="SM00248">
    <property type="entry name" value="ANK"/>
    <property type="match status" value="4"/>
</dbReference>
<dbReference type="PANTHER" id="PTHR24118:SF99">
    <property type="entry name" value="POTE ANKYRIN DOMAIN FAMILY MEMBER 3C-RELATED"/>
    <property type="match status" value="1"/>
</dbReference>
<dbReference type="InParanoid" id="E9GBW3"/>
<reference evidence="2 3" key="1">
    <citation type="journal article" date="2011" name="Science">
        <title>The ecoresponsive genome of Daphnia pulex.</title>
        <authorList>
            <person name="Colbourne J.K."/>
            <person name="Pfrender M.E."/>
            <person name="Gilbert D."/>
            <person name="Thomas W.K."/>
            <person name="Tucker A."/>
            <person name="Oakley T.H."/>
            <person name="Tokishita S."/>
            <person name="Aerts A."/>
            <person name="Arnold G.J."/>
            <person name="Basu M.K."/>
            <person name="Bauer D.J."/>
            <person name="Caceres C.E."/>
            <person name="Carmel L."/>
            <person name="Casola C."/>
            <person name="Choi J.H."/>
            <person name="Detter J.C."/>
            <person name="Dong Q."/>
            <person name="Dusheyko S."/>
            <person name="Eads B.D."/>
            <person name="Frohlich T."/>
            <person name="Geiler-Samerotte K.A."/>
            <person name="Gerlach D."/>
            <person name="Hatcher P."/>
            <person name="Jogdeo S."/>
            <person name="Krijgsveld J."/>
            <person name="Kriventseva E.V."/>
            <person name="Kultz D."/>
            <person name="Laforsch C."/>
            <person name="Lindquist E."/>
            <person name="Lopez J."/>
            <person name="Manak J.R."/>
            <person name="Muller J."/>
            <person name="Pangilinan J."/>
            <person name="Patwardhan R.P."/>
            <person name="Pitluck S."/>
            <person name="Pritham E.J."/>
            <person name="Rechtsteiner A."/>
            <person name="Rho M."/>
            <person name="Rogozin I.B."/>
            <person name="Sakarya O."/>
            <person name="Salamov A."/>
            <person name="Schaack S."/>
            <person name="Shapiro H."/>
            <person name="Shiga Y."/>
            <person name="Skalitzky C."/>
            <person name="Smith Z."/>
            <person name="Souvorov A."/>
            <person name="Sung W."/>
            <person name="Tang Z."/>
            <person name="Tsuchiya D."/>
            <person name="Tu H."/>
            <person name="Vos H."/>
            <person name="Wang M."/>
            <person name="Wolf Y.I."/>
            <person name="Yamagata H."/>
            <person name="Yamada T."/>
            <person name="Ye Y."/>
            <person name="Shaw J.R."/>
            <person name="Andrews J."/>
            <person name="Crease T.J."/>
            <person name="Tang H."/>
            <person name="Lucas S.M."/>
            <person name="Robertson H.M."/>
            <person name="Bork P."/>
            <person name="Koonin E.V."/>
            <person name="Zdobnov E.M."/>
            <person name="Grigoriev I.V."/>
            <person name="Lynch M."/>
            <person name="Boore J.L."/>
        </authorList>
    </citation>
    <scope>NUCLEOTIDE SEQUENCE [LARGE SCALE GENOMIC DNA]</scope>
</reference>
<dbReference type="PANTHER" id="PTHR24118">
    <property type="entry name" value="POTE ANKYRIN DOMAIN"/>
    <property type="match status" value="1"/>
</dbReference>
<accession>E9GBW3</accession>
<dbReference type="InterPro" id="IPR002110">
    <property type="entry name" value="Ankyrin_rpt"/>
</dbReference>
<keyword evidence="1" id="KW-0040">ANK repeat</keyword>
<dbReference type="Pfam" id="PF13637">
    <property type="entry name" value="Ank_4"/>
    <property type="match status" value="1"/>
</dbReference>